<sequence length="325" mass="34497">MMLNRRQVNLGLASLPMLAHRAARAEPEYPNRPVRLVVPYDAGGGVDAAARPLARALSEVWGQPVIVDNKPGADSIIGTGEVARAKPDGYTILLGILSIVQNPHLRAKMPFDTLADLAPVVQVSTEPLYLVVTKTLGVTTPAEFIDLARRKPGKLSFGSWGNASTGHLLLNSLQRKAQVDITHVPFKGMGVAVQTMIAGDLDSAMVPYAIARIGLETGKIVVIGAAGPTRSPVLPQVPTLEESGLQGFSRAQWMGLFAPAKTPKSIVDKIAKDVTAALSNPALVSWLAQGGASPAGGTPEAFAHIVRQDSEYYRELIKAANLRLE</sequence>
<keyword evidence="2" id="KW-0675">Receptor</keyword>
<comment type="similarity">
    <text evidence="1">Belongs to the UPF0065 (bug) family.</text>
</comment>
<evidence type="ECO:0000313" key="3">
    <source>
        <dbReference type="Proteomes" id="UP001184828"/>
    </source>
</evidence>
<evidence type="ECO:0000256" key="1">
    <source>
        <dbReference type="ARBA" id="ARBA00006987"/>
    </source>
</evidence>
<dbReference type="InterPro" id="IPR005064">
    <property type="entry name" value="BUG"/>
</dbReference>
<comment type="caution">
    <text evidence="2">The sequence shown here is derived from an EMBL/GenBank/DDBJ whole genome shotgun (WGS) entry which is preliminary data.</text>
</comment>
<dbReference type="Gene3D" id="3.40.190.10">
    <property type="entry name" value="Periplasmic binding protein-like II"/>
    <property type="match status" value="1"/>
</dbReference>
<dbReference type="EMBL" id="JAVDQZ010000011">
    <property type="protein sequence ID" value="MDR6429732.1"/>
    <property type="molecule type" value="Genomic_DNA"/>
</dbReference>
<dbReference type="Pfam" id="PF03401">
    <property type="entry name" value="TctC"/>
    <property type="match status" value="1"/>
</dbReference>
<accession>A0AAE3Y4X9</accession>
<name>A0AAE3Y4X9_VARPD</name>
<proteinExistence type="inferred from homology"/>
<dbReference type="RefSeq" id="WP_209536951.1">
    <property type="nucleotide sequence ID" value="NZ_JAUSRU010000014.1"/>
</dbReference>
<dbReference type="PANTHER" id="PTHR42928">
    <property type="entry name" value="TRICARBOXYLATE-BINDING PROTEIN"/>
    <property type="match status" value="1"/>
</dbReference>
<reference evidence="2" key="1">
    <citation type="submission" date="2023-07" db="EMBL/GenBank/DDBJ databases">
        <title>Sorghum-associated microbial communities from plants grown in Nebraska, USA.</title>
        <authorList>
            <person name="Schachtman D."/>
        </authorList>
    </citation>
    <scope>NUCLEOTIDE SEQUENCE</scope>
    <source>
        <strain evidence="2">DS2114</strain>
    </source>
</reference>
<dbReference type="Gene3D" id="3.40.190.150">
    <property type="entry name" value="Bordetella uptake gene, domain 1"/>
    <property type="match status" value="1"/>
</dbReference>
<dbReference type="PIRSF" id="PIRSF017082">
    <property type="entry name" value="YflP"/>
    <property type="match status" value="1"/>
</dbReference>
<dbReference type="AlphaFoldDB" id="A0AAE3Y4X9"/>
<gene>
    <name evidence="2" type="ORF">J2738_005906</name>
</gene>
<protein>
    <submittedName>
        <fullName evidence="2">Tripartite-type tricarboxylate transporter receptor subunit TctC</fullName>
    </submittedName>
</protein>
<dbReference type="PANTHER" id="PTHR42928:SF5">
    <property type="entry name" value="BLR1237 PROTEIN"/>
    <property type="match status" value="1"/>
</dbReference>
<dbReference type="InterPro" id="IPR042100">
    <property type="entry name" value="Bug_dom1"/>
</dbReference>
<dbReference type="Proteomes" id="UP001184828">
    <property type="component" value="Unassembled WGS sequence"/>
</dbReference>
<organism evidence="2 3">
    <name type="scientific">Variovorax paradoxus</name>
    <dbReference type="NCBI Taxonomy" id="34073"/>
    <lineage>
        <taxon>Bacteria</taxon>
        <taxon>Pseudomonadati</taxon>
        <taxon>Pseudomonadota</taxon>
        <taxon>Betaproteobacteria</taxon>
        <taxon>Burkholderiales</taxon>
        <taxon>Comamonadaceae</taxon>
        <taxon>Variovorax</taxon>
    </lineage>
</organism>
<evidence type="ECO:0000313" key="2">
    <source>
        <dbReference type="EMBL" id="MDR6429732.1"/>
    </source>
</evidence>
<dbReference type="SUPFAM" id="SSF53850">
    <property type="entry name" value="Periplasmic binding protein-like II"/>
    <property type="match status" value="1"/>
</dbReference>